<dbReference type="CDD" id="cd18186">
    <property type="entry name" value="BTB_POZ_ZBTB_KLHL-like"/>
    <property type="match status" value="1"/>
</dbReference>
<dbReference type="InterPro" id="IPR011333">
    <property type="entry name" value="SKP1/BTB/POZ_sf"/>
</dbReference>
<dbReference type="Gene3D" id="3.30.710.10">
    <property type="entry name" value="Potassium Channel Kv1.1, Chain A"/>
    <property type="match status" value="1"/>
</dbReference>
<sequence length="286" mass="32584">MLKSGEFADAEVECRGRTWAVHKVIVCGRSQWFDRAFRGNFKEATDSKVVIHDEDPDHIDWLLRYIYGGVAPLFATAIGPLLENLGTLHGVKFVALCMAHRLGDYYDVAGLPSAAIASIRQGYYPAINFFQRQGSPWRMAYFPWEPEMYFFSNFFAGIGAAYEMEYPAAVTSLQETFVNFVLRTRYLVLARRAFSSRIQNHPKFAARIMQLLCHELTYQALHLGPNNFPDRCSKCKRDNILQTGGHFAQAGRPSFSRYEEGICSDCEDTLTKLTKKHCTNCFQPDD</sequence>
<dbReference type="PANTHER" id="PTHR24413">
    <property type="entry name" value="SPECKLE-TYPE POZ PROTEIN"/>
    <property type="match status" value="1"/>
</dbReference>
<comment type="caution">
    <text evidence="2">The sequence shown here is derived from an EMBL/GenBank/DDBJ whole genome shotgun (WGS) entry which is preliminary data.</text>
</comment>
<dbReference type="InterPro" id="IPR000210">
    <property type="entry name" value="BTB/POZ_dom"/>
</dbReference>
<accession>A0ABR2I3C7</accession>
<protein>
    <submittedName>
        <fullName evidence="2">BTB/POZ protein</fullName>
    </submittedName>
</protein>
<evidence type="ECO:0000313" key="2">
    <source>
        <dbReference type="EMBL" id="KAK8856608.1"/>
    </source>
</evidence>
<proteinExistence type="predicted"/>
<gene>
    <name evidence="2" type="ORF">PGQ11_012520</name>
</gene>
<evidence type="ECO:0000313" key="3">
    <source>
        <dbReference type="Proteomes" id="UP001390339"/>
    </source>
</evidence>
<dbReference type="SUPFAM" id="SSF54695">
    <property type="entry name" value="POZ domain"/>
    <property type="match status" value="1"/>
</dbReference>
<evidence type="ECO:0000259" key="1">
    <source>
        <dbReference type="PROSITE" id="PS50097"/>
    </source>
</evidence>
<organism evidence="2 3">
    <name type="scientific">Apiospora arundinis</name>
    <dbReference type="NCBI Taxonomy" id="335852"/>
    <lineage>
        <taxon>Eukaryota</taxon>
        <taxon>Fungi</taxon>
        <taxon>Dikarya</taxon>
        <taxon>Ascomycota</taxon>
        <taxon>Pezizomycotina</taxon>
        <taxon>Sordariomycetes</taxon>
        <taxon>Xylariomycetidae</taxon>
        <taxon>Amphisphaeriales</taxon>
        <taxon>Apiosporaceae</taxon>
        <taxon>Apiospora</taxon>
    </lineage>
</organism>
<dbReference type="Proteomes" id="UP001390339">
    <property type="component" value="Unassembled WGS sequence"/>
</dbReference>
<dbReference type="EMBL" id="JAPCWZ010000007">
    <property type="protein sequence ID" value="KAK8856608.1"/>
    <property type="molecule type" value="Genomic_DNA"/>
</dbReference>
<dbReference type="PROSITE" id="PS50097">
    <property type="entry name" value="BTB"/>
    <property type="match status" value="1"/>
</dbReference>
<feature type="domain" description="BTB" evidence="1">
    <location>
        <begin position="8"/>
        <end position="75"/>
    </location>
</feature>
<dbReference type="Pfam" id="PF00651">
    <property type="entry name" value="BTB"/>
    <property type="match status" value="1"/>
</dbReference>
<keyword evidence="3" id="KW-1185">Reference proteome</keyword>
<reference evidence="2 3" key="1">
    <citation type="journal article" date="2024" name="IMA Fungus">
        <title>Apiospora arundinis, a panoply of carbohydrate-active enzymes and secondary metabolites.</title>
        <authorList>
            <person name="Sorensen T."/>
            <person name="Petersen C."/>
            <person name="Muurmann A.T."/>
            <person name="Christiansen J.V."/>
            <person name="Brundto M.L."/>
            <person name="Overgaard C.K."/>
            <person name="Boysen A.T."/>
            <person name="Wollenberg R.D."/>
            <person name="Larsen T.O."/>
            <person name="Sorensen J.L."/>
            <person name="Nielsen K.L."/>
            <person name="Sondergaard T.E."/>
        </authorList>
    </citation>
    <scope>NUCLEOTIDE SEQUENCE [LARGE SCALE GENOMIC DNA]</scope>
    <source>
        <strain evidence="2 3">AAU 773</strain>
    </source>
</reference>
<name>A0ABR2I3C7_9PEZI</name>